<evidence type="ECO:0000313" key="2">
    <source>
        <dbReference type="EMBL" id="KAB2803540.1"/>
    </source>
</evidence>
<dbReference type="EMBL" id="WBWX01000001">
    <property type="protein sequence ID" value="KAB2803540.1"/>
    <property type="molecule type" value="Genomic_DNA"/>
</dbReference>
<proteinExistence type="predicted"/>
<organism evidence="2 3">
    <name type="scientific">Brucella anthropi</name>
    <name type="common">Ochrobactrum anthropi</name>
    <dbReference type="NCBI Taxonomy" id="529"/>
    <lineage>
        <taxon>Bacteria</taxon>
        <taxon>Pseudomonadati</taxon>
        <taxon>Pseudomonadota</taxon>
        <taxon>Alphaproteobacteria</taxon>
        <taxon>Hyphomicrobiales</taxon>
        <taxon>Brucellaceae</taxon>
        <taxon>Brucella/Ochrobactrum group</taxon>
        <taxon>Brucella</taxon>
    </lineage>
</organism>
<evidence type="ECO:0000313" key="4">
    <source>
        <dbReference type="Proteomes" id="UP000481876"/>
    </source>
</evidence>
<accession>A0A6I0DZD0</accession>
<sequence>MNAVASLDGALAMTTKNQRNAAVPLPRFIVDKEAARRWVVYDRLGLVGGLFTDRVSALRFVKSICDTRPAATYRLSRKGTLCTDMIFGKRTSLLKIVR</sequence>
<evidence type="ECO:0000313" key="3">
    <source>
        <dbReference type="Proteomes" id="UP000441102"/>
    </source>
</evidence>
<evidence type="ECO:0000313" key="1">
    <source>
        <dbReference type="EMBL" id="KAB2772090.1"/>
    </source>
</evidence>
<comment type="caution">
    <text evidence="2">The sequence shown here is derived from an EMBL/GenBank/DDBJ whole genome shotgun (WGS) entry which is preliminary data.</text>
</comment>
<protein>
    <submittedName>
        <fullName evidence="2">Uncharacterized protein</fullName>
    </submittedName>
</protein>
<gene>
    <name evidence="1" type="ORF">F9L04_07180</name>
    <name evidence="2" type="ORF">F9L06_05220</name>
</gene>
<name>A0A6I0DZD0_BRUAN</name>
<dbReference type="Proteomes" id="UP000441102">
    <property type="component" value="Unassembled WGS sequence"/>
</dbReference>
<reference evidence="3 4" key="1">
    <citation type="submission" date="2019-09" db="EMBL/GenBank/DDBJ databases">
        <title>Taxonomic organization of the family Brucellaceae based on a phylogenomic approach.</title>
        <authorList>
            <person name="Leclercq S."/>
            <person name="Cloeckaert A."/>
            <person name="Zygmunt M.S."/>
        </authorList>
    </citation>
    <scope>NUCLEOTIDE SEQUENCE [LARGE SCALE GENOMIC DNA]</scope>
    <source>
        <strain evidence="2 3">CCUG 34461</strain>
        <strain evidence="1 4">LMG 3313</strain>
    </source>
</reference>
<dbReference type="Proteomes" id="UP000481876">
    <property type="component" value="Unassembled WGS sequence"/>
</dbReference>
<dbReference type="EMBL" id="WBWS01000006">
    <property type="protein sequence ID" value="KAB2772090.1"/>
    <property type="molecule type" value="Genomic_DNA"/>
</dbReference>
<dbReference type="AlphaFoldDB" id="A0A6I0DZD0"/>